<reference evidence="1" key="1">
    <citation type="submission" date="2023-05" db="EMBL/GenBank/DDBJ databases">
        <authorList>
            <person name="Stuckert A."/>
        </authorList>
    </citation>
    <scope>NUCLEOTIDE SEQUENCE</scope>
</reference>
<keyword evidence="2" id="KW-1185">Reference proteome</keyword>
<sequence>MRSPWRADIGNAVSVESENIVNVESKESAYTECQFWEERISVNASSGESAYSECGVQGSGYSECGCPGRADIVNARVQGERIILNSWVWGEADHSD</sequence>
<evidence type="ECO:0000313" key="2">
    <source>
        <dbReference type="Proteomes" id="UP001162483"/>
    </source>
</evidence>
<protein>
    <submittedName>
        <fullName evidence="1">Uncharacterized protein</fullName>
    </submittedName>
</protein>
<proteinExistence type="predicted"/>
<name>A0ABN9BFY6_9NEOB</name>
<comment type="caution">
    <text evidence="1">The sequence shown here is derived from an EMBL/GenBank/DDBJ whole genome shotgun (WGS) entry which is preliminary data.</text>
</comment>
<dbReference type="Proteomes" id="UP001162483">
    <property type="component" value="Unassembled WGS sequence"/>
</dbReference>
<evidence type="ECO:0000313" key="1">
    <source>
        <dbReference type="EMBL" id="CAI9546521.1"/>
    </source>
</evidence>
<gene>
    <name evidence="1" type="ORF">SPARVUS_LOCUS2845540</name>
</gene>
<organism evidence="1 2">
    <name type="scientific">Staurois parvus</name>
    <dbReference type="NCBI Taxonomy" id="386267"/>
    <lineage>
        <taxon>Eukaryota</taxon>
        <taxon>Metazoa</taxon>
        <taxon>Chordata</taxon>
        <taxon>Craniata</taxon>
        <taxon>Vertebrata</taxon>
        <taxon>Euteleostomi</taxon>
        <taxon>Amphibia</taxon>
        <taxon>Batrachia</taxon>
        <taxon>Anura</taxon>
        <taxon>Neobatrachia</taxon>
        <taxon>Ranoidea</taxon>
        <taxon>Ranidae</taxon>
        <taxon>Staurois</taxon>
    </lineage>
</organism>
<accession>A0ABN9BFY6</accession>
<dbReference type="EMBL" id="CATNWA010003864">
    <property type="protein sequence ID" value="CAI9546521.1"/>
    <property type="molecule type" value="Genomic_DNA"/>
</dbReference>